<organism evidence="1">
    <name type="scientific">Arundo donax</name>
    <name type="common">Giant reed</name>
    <name type="synonym">Donax arundinaceus</name>
    <dbReference type="NCBI Taxonomy" id="35708"/>
    <lineage>
        <taxon>Eukaryota</taxon>
        <taxon>Viridiplantae</taxon>
        <taxon>Streptophyta</taxon>
        <taxon>Embryophyta</taxon>
        <taxon>Tracheophyta</taxon>
        <taxon>Spermatophyta</taxon>
        <taxon>Magnoliopsida</taxon>
        <taxon>Liliopsida</taxon>
        <taxon>Poales</taxon>
        <taxon>Poaceae</taxon>
        <taxon>PACMAD clade</taxon>
        <taxon>Arundinoideae</taxon>
        <taxon>Arundineae</taxon>
        <taxon>Arundo</taxon>
    </lineage>
</organism>
<accession>A0A0A8YDQ4</accession>
<reference evidence="1" key="2">
    <citation type="journal article" date="2015" name="Data Brief">
        <title>Shoot transcriptome of the giant reed, Arundo donax.</title>
        <authorList>
            <person name="Barrero R.A."/>
            <person name="Guerrero F.D."/>
            <person name="Moolhuijzen P."/>
            <person name="Goolsby J.A."/>
            <person name="Tidwell J."/>
            <person name="Bellgard S.E."/>
            <person name="Bellgard M.I."/>
        </authorList>
    </citation>
    <scope>NUCLEOTIDE SEQUENCE</scope>
    <source>
        <tissue evidence="1">Shoot tissue taken approximately 20 cm above the soil surface</tissue>
    </source>
</reference>
<name>A0A0A8YDQ4_ARUDO</name>
<evidence type="ECO:0000313" key="1">
    <source>
        <dbReference type="EMBL" id="JAD24181.1"/>
    </source>
</evidence>
<proteinExistence type="predicted"/>
<dbReference type="AlphaFoldDB" id="A0A0A8YDQ4"/>
<protein>
    <submittedName>
        <fullName evidence="1">Uncharacterized protein</fullName>
    </submittedName>
</protein>
<sequence>MILSVRKGKKAITRQMIIVVLHMTSQGKSREHKL</sequence>
<dbReference type="EMBL" id="GBRH01273714">
    <property type="protein sequence ID" value="JAD24181.1"/>
    <property type="molecule type" value="Transcribed_RNA"/>
</dbReference>
<reference evidence="1" key="1">
    <citation type="submission" date="2014-09" db="EMBL/GenBank/DDBJ databases">
        <authorList>
            <person name="Magalhaes I.L.F."/>
            <person name="Oliveira U."/>
            <person name="Santos F.R."/>
            <person name="Vidigal T.H.D.A."/>
            <person name="Brescovit A.D."/>
            <person name="Santos A.J."/>
        </authorList>
    </citation>
    <scope>NUCLEOTIDE SEQUENCE</scope>
    <source>
        <tissue evidence="1">Shoot tissue taken approximately 20 cm above the soil surface</tissue>
    </source>
</reference>